<keyword evidence="5 10" id="KW-0819">tRNA processing</keyword>
<proteinExistence type="inferred from homology"/>
<dbReference type="GO" id="GO:0052381">
    <property type="term" value="F:tRNA dimethylallyltransferase activity"/>
    <property type="evidence" value="ECO:0007669"/>
    <property type="project" value="UniProtKB-UniRule"/>
</dbReference>
<evidence type="ECO:0000313" key="12">
    <source>
        <dbReference type="EMBL" id="QNM13506.1"/>
    </source>
</evidence>
<dbReference type="Proteomes" id="UP000515856">
    <property type="component" value="Chromosome"/>
</dbReference>
<dbReference type="InterPro" id="IPR008144">
    <property type="entry name" value="Guanylate_kin-like_dom"/>
</dbReference>
<dbReference type="InterPro" id="IPR018022">
    <property type="entry name" value="IPT"/>
</dbReference>
<feature type="site" description="Interaction with substrate tRNA" evidence="10">
    <location>
        <position position="100"/>
    </location>
</feature>
<evidence type="ECO:0000313" key="13">
    <source>
        <dbReference type="Proteomes" id="UP000515856"/>
    </source>
</evidence>
<dbReference type="NCBIfam" id="TIGR00174">
    <property type="entry name" value="miaA"/>
    <property type="match status" value="1"/>
</dbReference>
<dbReference type="Gene3D" id="1.10.20.140">
    <property type="match status" value="1"/>
</dbReference>
<feature type="binding site" evidence="10">
    <location>
        <begin position="11"/>
        <end position="16"/>
    </location>
    <ligand>
        <name>substrate</name>
    </ligand>
</feature>
<dbReference type="PANTHER" id="PTHR11088">
    <property type="entry name" value="TRNA DIMETHYLALLYLTRANSFERASE"/>
    <property type="match status" value="1"/>
</dbReference>
<evidence type="ECO:0000256" key="1">
    <source>
        <dbReference type="ARBA" id="ARBA00001946"/>
    </source>
</evidence>
<evidence type="ECO:0000259" key="11">
    <source>
        <dbReference type="PROSITE" id="PS50052"/>
    </source>
</evidence>
<dbReference type="AlphaFoldDB" id="A0A7G9GRS4"/>
<dbReference type="InterPro" id="IPR039657">
    <property type="entry name" value="Dimethylallyltransferase"/>
</dbReference>
<comment type="cofactor">
    <cofactor evidence="1 10">
        <name>Mg(2+)</name>
        <dbReference type="ChEBI" id="CHEBI:18420"/>
    </cofactor>
</comment>
<feature type="binding site" evidence="10">
    <location>
        <begin position="9"/>
        <end position="16"/>
    </location>
    <ligand>
        <name>ATP</name>
        <dbReference type="ChEBI" id="CHEBI:30616"/>
    </ligand>
</feature>
<comment type="similarity">
    <text evidence="3 10">Belongs to the IPP transferase family.</text>
</comment>
<evidence type="ECO:0000256" key="10">
    <source>
        <dbReference type="HAMAP-Rule" id="MF_00185"/>
    </source>
</evidence>
<evidence type="ECO:0000256" key="6">
    <source>
        <dbReference type="ARBA" id="ARBA00022741"/>
    </source>
</evidence>
<dbReference type="SUPFAM" id="SSF52540">
    <property type="entry name" value="P-loop containing nucleoside triphosphate hydrolases"/>
    <property type="match status" value="2"/>
</dbReference>
<comment type="catalytic activity">
    <reaction evidence="9 10">
        <text>adenosine(37) in tRNA + dimethylallyl diphosphate = N(6)-dimethylallyladenosine(37) in tRNA + diphosphate</text>
        <dbReference type="Rhea" id="RHEA:26482"/>
        <dbReference type="Rhea" id="RHEA-COMP:10162"/>
        <dbReference type="Rhea" id="RHEA-COMP:10375"/>
        <dbReference type="ChEBI" id="CHEBI:33019"/>
        <dbReference type="ChEBI" id="CHEBI:57623"/>
        <dbReference type="ChEBI" id="CHEBI:74411"/>
        <dbReference type="ChEBI" id="CHEBI:74415"/>
        <dbReference type="EC" id="2.5.1.75"/>
    </reaction>
</comment>
<dbReference type="GO" id="GO:0006400">
    <property type="term" value="P:tRNA modification"/>
    <property type="evidence" value="ECO:0007669"/>
    <property type="project" value="TreeGrafter"/>
</dbReference>
<comment type="caution">
    <text evidence="10">Lacks conserved residue(s) required for the propagation of feature annotation.</text>
</comment>
<dbReference type="PANTHER" id="PTHR11088:SF60">
    <property type="entry name" value="TRNA DIMETHYLALLYLTRANSFERASE"/>
    <property type="match status" value="1"/>
</dbReference>
<evidence type="ECO:0000256" key="4">
    <source>
        <dbReference type="ARBA" id="ARBA00022679"/>
    </source>
</evidence>
<keyword evidence="13" id="KW-1185">Reference proteome</keyword>
<dbReference type="RefSeq" id="WP_117452591.1">
    <property type="nucleotide sequence ID" value="NZ_CP060636.1"/>
</dbReference>
<dbReference type="KEGG" id="ehn:H9Q80_06030"/>
<dbReference type="EC" id="2.5.1.75" evidence="10"/>
<feature type="region of interest" description="Interaction with substrate tRNA" evidence="10">
    <location>
        <begin position="34"/>
        <end position="37"/>
    </location>
</feature>
<protein>
    <recommendedName>
        <fullName evidence="10">tRNA dimethylallyltransferase</fullName>
        <ecNumber evidence="10">2.5.1.75</ecNumber>
    </recommendedName>
    <alternativeName>
        <fullName evidence="10">Dimethylallyl diphosphate:tRNA dimethylallyltransferase</fullName>
        <shortName evidence="10">DMAPP:tRNA dimethylallyltransferase</shortName>
        <shortName evidence="10">DMATase</shortName>
    </alternativeName>
    <alternativeName>
        <fullName evidence="10">Isopentenyl-diphosphate:tRNA isopentenyltransferase</fullName>
        <shortName evidence="10">IPP transferase</shortName>
        <shortName evidence="10">IPPT</shortName>
        <shortName evidence="10">IPTase</shortName>
    </alternativeName>
</protein>
<evidence type="ECO:0000256" key="2">
    <source>
        <dbReference type="ARBA" id="ARBA00003213"/>
    </source>
</evidence>
<gene>
    <name evidence="10 12" type="primary">miaA</name>
    <name evidence="12" type="ORF">H9Q80_06030</name>
</gene>
<name>A0A7G9GRS4_9FIRM</name>
<dbReference type="GO" id="GO:0005524">
    <property type="term" value="F:ATP binding"/>
    <property type="evidence" value="ECO:0007669"/>
    <property type="project" value="UniProtKB-UniRule"/>
</dbReference>
<evidence type="ECO:0000256" key="8">
    <source>
        <dbReference type="ARBA" id="ARBA00022842"/>
    </source>
</evidence>
<keyword evidence="7 10" id="KW-0067">ATP-binding</keyword>
<evidence type="ECO:0000256" key="5">
    <source>
        <dbReference type="ARBA" id="ARBA00022694"/>
    </source>
</evidence>
<feature type="region of interest" description="Interaction with substrate tRNA" evidence="10">
    <location>
        <begin position="155"/>
        <end position="159"/>
    </location>
</feature>
<reference evidence="12 13" key="1">
    <citation type="submission" date="2020-08" db="EMBL/GenBank/DDBJ databases">
        <authorList>
            <person name="Liu C."/>
            <person name="Sun Q."/>
        </authorList>
    </citation>
    <scope>NUCLEOTIDE SEQUENCE [LARGE SCALE GENOMIC DNA]</scope>
    <source>
        <strain evidence="12 13">NSJ-61</strain>
    </source>
</reference>
<comment type="function">
    <text evidence="2 10">Catalyzes the transfer of a dimethylallyl group onto the adenine at position 37 in tRNAs that read codons beginning with uridine, leading to the formation of N6-(dimethylallyl)adenosine (i(6)A).</text>
</comment>
<dbReference type="InterPro" id="IPR027417">
    <property type="entry name" value="P-loop_NTPase"/>
</dbReference>
<evidence type="ECO:0000256" key="7">
    <source>
        <dbReference type="ARBA" id="ARBA00022840"/>
    </source>
</evidence>
<accession>A0A7G9GRS4</accession>
<evidence type="ECO:0000256" key="3">
    <source>
        <dbReference type="ARBA" id="ARBA00005842"/>
    </source>
</evidence>
<sequence length="304" mass="35668">MEKVLVIVGPTGVGKTALSVKLAQSFQGEIISGDSMQVYKEMNIGTAKVKPEETQGIPHYLIDDYALTQEYNVKVFQQKARGYMHQISEKGKLPIICGGTGLYIKSTLYDYEFVDQEENDEFMDFLHTLGKDQLWSLLKVIDPKACENLHPNNRQRLCRALYMAHTGQKKSEIVESQTHQPIYDAYIIGLTMEREQLYERINRRVDIMMEEGLLEEIEGIVEQYPDCWNFNSFKGIGYKEWKGYFDGASTKEECIELIKKNSRNFAKRQYTWFKNQMQVHWYDIQDQEYPENVMHDIDEWMHHK</sequence>
<keyword evidence="8 10" id="KW-0460">Magnesium</keyword>
<keyword evidence="6 10" id="KW-0547">Nucleotide-binding</keyword>
<feature type="domain" description="Guanylate kinase-like" evidence="11">
    <location>
        <begin position="2"/>
        <end position="206"/>
    </location>
</feature>
<comment type="subunit">
    <text evidence="10">Monomer.</text>
</comment>
<dbReference type="HAMAP" id="MF_00185">
    <property type="entry name" value="IPP_trans"/>
    <property type="match status" value="1"/>
</dbReference>
<dbReference type="Gene3D" id="3.40.50.300">
    <property type="entry name" value="P-loop containing nucleotide triphosphate hydrolases"/>
    <property type="match status" value="1"/>
</dbReference>
<keyword evidence="4 10" id="KW-0808">Transferase</keyword>
<dbReference type="Pfam" id="PF01715">
    <property type="entry name" value="IPPT"/>
    <property type="match status" value="1"/>
</dbReference>
<organism evidence="12 13">
    <name type="scientific">[Eubacterium] hominis</name>
    <dbReference type="NCBI Taxonomy" id="2764325"/>
    <lineage>
        <taxon>Bacteria</taxon>
        <taxon>Bacillati</taxon>
        <taxon>Bacillota</taxon>
        <taxon>Erysipelotrichia</taxon>
        <taxon>Erysipelotrichales</taxon>
        <taxon>Erysipelotrichaceae</taxon>
        <taxon>Amedibacillus</taxon>
    </lineage>
</organism>
<dbReference type="EMBL" id="CP060636">
    <property type="protein sequence ID" value="QNM13506.1"/>
    <property type="molecule type" value="Genomic_DNA"/>
</dbReference>
<evidence type="ECO:0000256" key="9">
    <source>
        <dbReference type="ARBA" id="ARBA00049563"/>
    </source>
</evidence>
<dbReference type="PROSITE" id="PS50052">
    <property type="entry name" value="GUANYLATE_KINASE_2"/>
    <property type="match status" value="1"/>
</dbReference>